<evidence type="ECO:0000313" key="2">
    <source>
        <dbReference type="EMBL" id="ADE19352.1"/>
    </source>
</evidence>
<keyword evidence="1" id="KW-0812">Transmembrane</keyword>
<organism evidence="2 3">
    <name type="scientific">Mycoplasma crocodyli (strain ATCC 51981 / MP145)</name>
    <dbReference type="NCBI Taxonomy" id="512564"/>
    <lineage>
        <taxon>Bacteria</taxon>
        <taxon>Bacillati</taxon>
        <taxon>Mycoplasmatota</taxon>
        <taxon>Mollicutes</taxon>
        <taxon>Mycoplasmataceae</taxon>
        <taxon>Mycoplasma</taxon>
    </lineage>
</organism>
<evidence type="ECO:0000313" key="3">
    <source>
        <dbReference type="Proteomes" id="UP000001845"/>
    </source>
</evidence>
<dbReference type="Proteomes" id="UP000001845">
    <property type="component" value="Chromosome"/>
</dbReference>
<dbReference type="KEGG" id="mcd:MCRO_0269"/>
<proteinExistence type="predicted"/>
<protein>
    <submittedName>
        <fullName evidence="2">Uncharacterized protein</fullName>
    </submittedName>
</protein>
<reference key="2">
    <citation type="submission" date="2010-03" db="EMBL/GenBank/DDBJ databases">
        <authorList>
            <person name="Ma Z."/>
            <person name="Wang X."/>
            <person name="Liu H."/>
        </authorList>
    </citation>
    <scope>NUCLEOTIDE SEQUENCE</scope>
    <source>
        <strain>MP145</strain>
    </source>
</reference>
<gene>
    <name evidence="2" type="ordered locus">MCRO_0269</name>
</gene>
<reference evidence="2 3" key="3">
    <citation type="journal article" date="2011" name="J. Bacteriol.">
        <title>Genome sequences of Mycoplasma alligatoris A21JP2T and Mycoplasma crocodyli MP145T.</title>
        <authorList>
            <person name="Brown D.R."/>
            <person name="Farmerie W.G."/>
            <person name="May M."/>
            <person name="Benders G.A."/>
            <person name="Durkin A.S."/>
            <person name="Hlavinka K."/>
            <person name="Hostetler J."/>
            <person name="Jackson J."/>
            <person name="Johnson J."/>
            <person name="Miller R.H."/>
            <person name="Paralanov V."/>
            <person name="Radune D."/>
            <person name="Szczypinski B."/>
            <person name="Glass J.I."/>
        </authorList>
    </citation>
    <scope>NUCLEOTIDE SEQUENCE [LARGE SCALE GENOMIC DNA]</scope>
    <source>
        <strain evidence="3">ATCC 51981 / MP145</strain>
    </source>
</reference>
<feature type="transmembrane region" description="Helical" evidence="1">
    <location>
        <begin position="48"/>
        <end position="69"/>
    </location>
</feature>
<keyword evidence="3" id="KW-1185">Reference proteome</keyword>
<dbReference type="AlphaFoldDB" id="D5E578"/>
<dbReference type="eggNOG" id="ENOG5030N4U">
    <property type="taxonomic scope" value="Bacteria"/>
</dbReference>
<dbReference type="HOGENOM" id="CLU_2570104_0_0_14"/>
<keyword evidence="1" id="KW-1133">Transmembrane helix</keyword>
<keyword evidence="1" id="KW-0472">Membrane</keyword>
<name>D5E578_MYCCM</name>
<reference evidence="3" key="1">
    <citation type="submission" date="2010-03" db="EMBL/GenBank/DDBJ databases">
        <title>The complete genome of Mycoplasma crocodyli MP145.</title>
        <authorList>
            <person name="Glass J.I."/>
            <person name="Durkin A.S."/>
            <person name="Hostetler J."/>
            <person name="Jackson J."/>
            <person name="Johnson J."/>
            <person name="May M.A."/>
            <person name="Paralanov V."/>
            <person name="Radune D."/>
            <person name="Szczypinski B."/>
            <person name="Brown D.R."/>
        </authorList>
    </citation>
    <scope>NUCLEOTIDE SEQUENCE [LARGE SCALE GENOMIC DNA]</scope>
    <source>
        <strain evidence="3">ATCC 51981 / MP145</strain>
    </source>
</reference>
<dbReference type="EMBL" id="CP001991">
    <property type="protein sequence ID" value="ADE19352.1"/>
    <property type="molecule type" value="Genomic_DNA"/>
</dbReference>
<sequence length="81" mass="8997">MDKIVTMWSKMPTGKKIYSILWILFAVMLITTVLVVSFKTQIGNSNAVAAVALIFVLIMMAAIFTTVFVNSRLKKEKKGGK</sequence>
<accession>D5E578</accession>
<evidence type="ECO:0000256" key="1">
    <source>
        <dbReference type="SAM" id="Phobius"/>
    </source>
</evidence>
<dbReference type="STRING" id="512564.MCRO_0269"/>
<feature type="transmembrane region" description="Helical" evidence="1">
    <location>
        <begin position="20"/>
        <end position="42"/>
    </location>
</feature>